<dbReference type="AlphaFoldDB" id="A0A9N9PVF4"/>
<dbReference type="Proteomes" id="UP000696280">
    <property type="component" value="Unassembled WGS sequence"/>
</dbReference>
<evidence type="ECO:0000313" key="1">
    <source>
        <dbReference type="EMBL" id="CAG8955537.1"/>
    </source>
</evidence>
<name>A0A9N9PVF4_9HELO</name>
<comment type="caution">
    <text evidence="1">The sequence shown here is derived from an EMBL/GenBank/DDBJ whole genome shotgun (WGS) entry which is preliminary data.</text>
</comment>
<proteinExistence type="predicted"/>
<organism evidence="1 2">
    <name type="scientific">Hymenoscyphus fraxineus</name>
    <dbReference type="NCBI Taxonomy" id="746836"/>
    <lineage>
        <taxon>Eukaryota</taxon>
        <taxon>Fungi</taxon>
        <taxon>Dikarya</taxon>
        <taxon>Ascomycota</taxon>
        <taxon>Pezizomycotina</taxon>
        <taxon>Leotiomycetes</taxon>
        <taxon>Helotiales</taxon>
        <taxon>Helotiaceae</taxon>
        <taxon>Hymenoscyphus</taxon>
    </lineage>
</organism>
<dbReference type="EMBL" id="CAJVRL010000064">
    <property type="protein sequence ID" value="CAG8955537.1"/>
    <property type="molecule type" value="Genomic_DNA"/>
</dbReference>
<gene>
    <name evidence="1" type="ORF">HYFRA_00009491</name>
</gene>
<reference evidence="1" key="1">
    <citation type="submission" date="2021-07" db="EMBL/GenBank/DDBJ databases">
        <authorList>
            <person name="Durling M."/>
        </authorList>
    </citation>
    <scope>NUCLEOTIDE SEQUENCE</scope>
</reference>
<accession>A0A9N9PVF4</accession>
<protein>
    <submittedName>
        <fullName evidence="1">Uncharacterized protein</fullName>
    </submittedName>
</protein>
<sequence length="224" mass="25507">MLGSGFEISRAAASILIKMDASRERKKLCAAMTGQSRSPIRRIPRLWAAKTFHTNKSTRLDPSDLRTISSGVNPQHFRAQAKRLCISPDKRFLAVDSNCHQTHWWKPRSSWNLNPQKKGELDLNVHMMLTREQILKIKEMLEVKNKKKGDMVCCVHVSILRWTALWIISSRTSSLIVHTVLRKNSVVLLAVELPLTAPVRVLLPANDSALQKHQVNRRVIRVAI</sequence>
<dbReference type="OrthoDB" id="10487420at2759"/>
<evidence type="ECO:0000313" key="2">
    <source>
        <dbReference type="Proteomes" id="UP000696280"/>
    </source>
</evidence>
<keyword evidence="2" id="KW-1185">Reference proteome</keyword>